<evidence type="ECO:0000256" key="1">
    <source>
        <dbReference type="SAM" id="MobiDB-lite"/>
    </source>
</evidence>
<name>A0AAW3N943_9BURK</name>
<evidence type="ECO:0000313" key="3">
    <source>
        <dbReference type="Proteomes" id="UP000056732"/>
    </source>
</evidence>
<dbReference type="AlphaFoldDB" id="A0AAW3N943"/>
<sequence>MTEKHSPIAGFRIVRPAARRGRTMREHRPIWRSEVRQLIEELLVNELRRSLTRVTRTSAVEPVARPTSEPASRPPRKVFNVGRIDPSKCKLPVISEAEAKAIGGRETCMHFGLDPDLYSAT</sequence>
<evidence type="ECO:0000313" key="2">
    <source>
        <dbReference type="EMBL" id="KVT50146.1"/>
    </source>
</evidence>
<reference evidence="2 3" key="1">
    <citation type="submission" date="2015-11" db="EMBL/GenBank/DDBJ databases">
        <title>Expanding the genomic diversity of Burkholderia species for the development of highly accurate diagnostics.</title>
        <authorList>
            <person name="Sahl J."/>
            <person name="Keim P."/>
            <person name="Wagner D."/>
        </authorList>
    </citation>
    <scope>NUCLEOTIDE SEQUENCE [LARGE SCALE GENOMIC DNA]</scope>
    <source>
        <strain evidence="2 3">MSMB1137WGS</strain>
    </source>
</reference>
<dbReference type="EMBL" id="LPDO01000099">
    <property type="protein sequence ID" value="KVT50146.1"/>
    <property type="molecule type" value="Genomic_DNA"/>
</dbReference>
<gene>
    <name evidence="2" type="ORF">WK53_12055</name>
</gene>
<protein>
    <submittedName>
        <fullName evidence="2">Uncharacterized protein</fullName>
    </submittedName>
</protein>
<dbReference type="Proteomes" id="UP000056732">
    <property type="component" value="Unassembled WGS sequence"/>
</dbReference>
<feature type="region of interest" description="Disordered" evidence="1">
    <location>
        <begin position="57"/>
        <end position="79"/>
    </location>
</feature>
<proteinExistence type="predicted"/>
<organism evidence="2 3">
    <name type="scientific">Burkholderia ubonensis</name>
    <dbReference type="NCBI Taxonomy" id="101571"/>
    <lineage>
        <taxon>Bacteria</taxon>
        <taxon>Pseudomonadati</taxon>
        <taxon>Pseudomonadota</taxon>
        <taxon>Betaproteobacteria</taxon>
        <taxon>Burkholderiales</taxon>
        <taxon>Burkholderiaceae</taxon>
        <taxon>Burkholderia</taxon>
        <taxon>Burkholderia cepacia complex</taxon>
    </lineage>
</organism>
<comment type="caution">
    <text evidence="2">The sequence shown here is derived from an EMBL/GenBank/DDBJ whole genome shotgun (WGS) entry which is preliminary data.</text>
</comment>
<dbReference type="RefSeq" id="WP_059931333.1">
    <property type="nucleotide sequence ID" value="NZ_LPDO01000099.1"/>
</dbReference>
<accession>A0AAW3N943</accession>